<evidence type="ECO:0000256" key="9">
    <source>
        <dbReference type="ARBA" id="ARBA00022840"/>
    </source>
</evidence>
<feature type="transmembrane region" description="Helical" evidence="14">
    <location>
        <begin position="15"/>
        <end position="36"/>
    </location>
</feature>
<evidence type="ECO:0000256" key="8">
    <source>
        <dbReference type="ARBA" id="ARBA00022777"/>
    </source>
</evidence>
<dbReference type="InterPro" id="IPR005467">
    <property type="entry name" value="His_kinase_dom"/>
</dbReference>
<dbReference type="InterPro" id="IPR036097">
    <property type="entry name" value="HisK_dim/P_sf"/>
</dbReference>
<feature type="domain" description="PAS" evidence="17">
    <location>
        <begin position="280"/>
        <end position="342"/>
    </location>
</feature>
<dbReference type="NCBIfam" id="TIGR00229">
    <property type="entry name" value="sensory_box"/>
    <property type="match status" value="1"/>
</dbReference>
<evidence type="ECO:0000256" key="13">
    <source>
        <dbReference type="SAM" id="Coils"/>
    </source>
</evidence>
<dbReference type="Gene3D" id="3.40.50.2300">
    <property type="match status" value="1"/>
</dbReference>
<dbReference type="SUPFAM" id="SSF47384">
    <property type="entry name" value="Homodimeric domain of signal transducing histidine kinase"/>
    <property type="match status" value="1"/>
</dbReference>
<feature type="domain" description="Response regulatory" evidence="16">
    <location>
        <begin position="650"/>
        <end position="765"/>
    </location>
</feature>
<dbReference type="PROSITE" id="PS50112">
    <property type="entry name" value="PAS"/>
    <property type="match status" value="1"/>
</dbReference>
<dbReference type="InterPro" id="IPR036890">
    <property type="entry name" value="HATPase_C_sf"/>
</dbReference>
<comment type="catalytic activity">
    <reaction evidence="1">
        <text>ATP + protein L-histidine = ADP + protein N-phospho-L-histidine.</text>
        <dbReference type="EC" id="2.7.13.3"/>
    </reaction>
</comment>
<dbReference type="InterPro" id="IPR003660">
    <property type="entry name" value="HAMP_dom"/>
</dbReference>
<dbReference type="PANTHER" id="PTHR43547:SF2">
    <property type="entry name" value="HYBRID SIGNAL TRANSDUCTION HISTIDINE KINASE C"/>
    <property type="match status" value="1"/>
</dbReference>
<keyword evidence="20" id="KW-1185">Reference proteome</keyword>
<feature type="coiled-coil region" evidence="13">
    <location>
        <begin position="159"/>
        <end position="186"/>
    </location>
</feature>
<evidence type="ECO:0000256" key="3">
    <source>
        <dbReference type="ARBA" id="ARBA00012438"/>
    </source>
</evidence>
<dbReference type="PROSITE" id="PS50885">
    <property type="entry name" value="HAMP"/>
    <property type="match status" value="1"/>
</dbReference>
<keyword evidence="5 12" id="KW-0597">Phosphoprotein</keyword>
<evidence type="ECO:0000256" key="12">
    <source>
        <dbReference type="PROSITE-ProRule" id="PRU00169"/>
    </source>
</evidence>
<evidence type="ECO:0000256" key="14">
    <source>
        <dbReference type="SAM" id="Phobius"/>
    </source>
</evidence>
<comment type="subcellular location">
    <subcellularLocation>
        <location evidence="2">Cell membrane</location>
        <topology evidence="2">Multi-pass membrane protein</topology>
    </subcellularLocation>
</comment>
<keyword evidence="11 14" id="KW-0472">Membrane</keyword>
<reference evidence="19 20" key="1">
    <citation type="journal article" date="2022" name="Int. J. Syst. Evol. Microbiol.">
        <title>Neobacillus kokaensis sp. nov., isolated from soil.</title>
        <authorList>
            <person name="Yuki K."/>
            <person name="Matsubara H."/>
            <person name="Yamaguchi S."/>
        </authorList>
    </citation>
    <scope>NUCLEOTIDE SEQUENCE [LARGE SCALE GENOMIC DNA]</scope>
    <source>
        <strain evidence="19 20">LOB 377</strain>
    </source>
</reference>
<dbReference type="SMART" id="SM00387">
    <property type="entry name" value="HATPase_c"/>
    <property type="match status" value="1"/>
</dbReference>
<keyword evidence="14" id="KW-1133">Transmembrane helix</keyword>
<dbReference type="Gene3D" id="1.10.287.130">
    <property type="match status" value="1"/>
</dbReference>
<dbReference type="SUPFAM" id="SSF55874">
    <property type="entry name" value="ATPase domain of HSP90 chaperone/DNA topoisomerase II/histidine kinase"/>
    <property type="match status" value="1"/>
</dbReference>
<dbReference type="InterPro" id="IPR000014">
    <property type="entry name" value="PAS"/>
</dbReference>
<evidence type="ECO:0000256" key="7">
    <source>
        <dbReference type="ARBA" id="ARBA00022741"/>
    </source>
</evidence>
<dbReference type="InterPro" id="IPR003661">
    <property type="entry name" value="HisK_dim/P_dom"/>
</dbReference>
<keyword evidence="14" id="KW-0812">Transmembrane</keyword>
<evidence type="ECO:0000259" key="18">
    <source>
        <dbReference type="PROSITE" id="PS50885"/>
    </source>
</evidence>
<keyword evidence="10" id="KW-0902">Two-component regulatory system</keyword>
<dbReference type="SMART" id="SM00304">
    <property type="entry name" value="HAMP"/>
    <property type="match status" value="1"/>
</dbReference>
<dbReference type="InterPro" id="IPR004358">
    <property type="entry name" value="Sig_transdc_His_kin-like_C"/>
</dbReference>
<dbReference type="Gene3D" id="3.30.450.20">
    <property type="entry name" value="PAS domain"/>
    <property type="match status" value="1"/>
</dbReference>
<dbReference type="EC" id="2.7.13.3" evidence="3"/>
<comment type="caution">
    <text evidence="19">The sequence shown here is derived from an EMBL/GenBank/DDBJ whole genome shotgun (WGS) entry which is preliminary data.</text>
</comment>
<evidence type="ECO:0000256" key="10">
    <source>
        <dbReference type="ARBA" id="ARBA00023012"/>
    </source>
</evidence>
<feature type="domain" description="HAMP" evidence="18">
    <location>
        <begin position="215"/>
        <end position="268"/>
    </location>
</feature>
<evidence type="ECO:0000256" key="4">
    <source>
        <dbReference type="ARBA" id="ARBA00022475"/>
    </source>
</evidence>
<dbReference type="CDD" id="cd06225">
    <property type="entry name" value="HAMP"/>
    <property type="match status" value="1"/>
</dbReference>
<dbReference type="CDD" id="cd00075">
    <property type="entry name" value="HATPase"/>
    <property type="match status" value="1"/>
</dbReference>
<proteinExistence type="predicted"/>
<dbReference type="SUPFAM" id="SSF55785">
    <property type="entry name" value="PYP-like sensor domain (PAS domain)"/>
    <property type="match status" value="1"/>
</dbReference>
<dbReference type="InterPro" id="IPR003594">
    <property type="entry name" value="HATPase_dom"/>
</dbReference>
<name>A0ABQ3N3B1_9BACI</name>
<keyword evidence="8" id="KW-0418">Kinase</keyword>
<evidence type="ECO:0000259" key="15">
    <source>
        <dbReference type="PROSITE" id="PS50109"/>
    </source>
</evidence>
<feature type="transmembrane region" description="Helical" evidence="14">
    <location>
        <begin position="193"/>
        <end position="214"/>
    </location>
</feature>
<keyword evidence="6" id="KW-0808">Transferase</keyword>
<evidence type="ECO:0000256" key="5">
    <source>
        <dbReference type="ARBA" id="ARBA00022553"/>
    </source>
</evidence>
<dbReference type="Pfam" id="PF00512">
    <property type="entry name" value="HisKA"/>
    <property type="match status" value="1"/>
</dbReference>
<evidence type="ECO:0000259" key="17">
    <source>
        <dbReference type="PROSITE" id="PS50112"/>
    </source>
</evidence>
<dbReference type="Pfam" id="PF00672">
    <property type="entry name" value="HAMP"/>
    <property type="match status" value="1"/>
</dbReference>
<dbReference type="EMBL" id="BNDS01000005">
    <property type="protein sequence ID" value="GHH98052.1"/>
    <property type="molecule type" value="Genomic_DNA"/>
</dbReference>
<dbReference type="PANTHER" id="PTHR43547">
    <property type="entry name" value="TWO-COMPONENT HISTIDINE KINASE"/>
    <property type="match status" value="1"/>
</dbReference>
<keyword evidence="9" id="KW-0067">ATP-binding</keyword>
<protein>
    <recommendedName>
        <fullName evidence="3">histidine kinase</fullName>
        <ecNumber evidence="3">2.7.13.3</ecNumber>
    </recommendedName>
</protein>
<dbReference type="PRINTS" id="PR00344">
    <property type="entry name" value="BCTRLSENSOR"/>
</dbReference>
<dbReference type="PROSITE" id="PS50110">
    <property type="entry name" value="RESPONSE_REGULATORY"/>
    <property type="match status" value="1"/>
</dbReference>
<dbReference type="SUPFAM" id="SSF52172">
    <property type="entry name" value="CheY-like"/>
    <property type="match status" value="1"/>
</dbReference>
<keyword evidence="4" id="KW-1003">Cell membrane</keyword>
<dbReference type="Pfam" id="PF08448">
    <property type="entry name" value="PAS_4"/>
    <property type="match status" value="1"/>
</dbReference>
<dbReference type="SMART" id="SM00388">
    <property type="entry name" value="HisKA"/>
    <property type="match status" value="1"/>
</dbReference>
<dbReference type="InterPro" id="IPR035965">
    <property type="entry name" value="PAS-like_dom_sf"/>
</dbReference>
<dbReference type="SUPFAM" id="SSF158472">
    <property type="entry name" value="HAMP domain-like"/>
    <property type="match status" value="1"/>
</dbReference>
<dbReference type="Pfam" id="PF00072">
    <property type="entry name" value="Response_reg"/>
    <property type="match status" value="1"/>
</dbReference>
<dbReference type="Pfam" id="PF02518">
    <property type="entry name" value="HATPase_c"/>
    <property type="match status" value="1"/>
</dbReference>
<dbReference type="SMART" id="SM00448">
    <property type="entry name" value="REC"/>
    <property type="match status" value="1"/>
</dbReference>
<evidence type="ECO:0000256" key="6">
    <source>
        <dbReference type="ARBA" id="ARBA00022679"/>
    </source>
</evidence>
<evidence type="ECO:0000256" key="2">
    <source>
        <dbReference type="ARBA" id="ARBA00004651"/>
    </source>
</evidence>
<dbReference type="RefSeq" id="WP_191271515.1">
    <property type="nucleotide sequence ID" value="NZ_BNDS01000005.1"/>
</dbReference>
<dbReference type="InterPro" id="IPR001789">
    <property type="entry name" value="Sig_transdc_resp-reg_receiver"/>
</dbReference>
<dbReference type="Gene3D" id="6.10.340.10">
    <property type="match status" value="1"/>
</dbReference>
<keyword evidence="13" id="KW-0175">Coiled coil</keyword>
<sequence length="781" mass="88535">MKRPKHLKTSLTKQFSMLMITIIVAFSLLMTALLIYQNQIQKQFETTNKQLQQKQLYASELNYAFNLAISEMRAYFAFNGEPSFYKEVVEQQHIVKDRLTALKALADDDDDRRFINHAEDFYNYYFYDAMPRSKALYDAAGKLEEITGIAVTQKGSQTIREYQSNLKSYTDTLKQHNIELHDEQDDKIILSQLVCAVILLLLISGMGLLTRYMLGKIGRPLKNLTMAASEIAKGHTIVFTDAANRQDELGLLSRAFEKMSKSIQEKEHDLRKLYEQAEEERLLTQNILDTINEGIQLIDTTGQVIQVNQKLCDLSGINSSAIIHKNYEEWCAALIKIVENEDELKRFFDQVVIAQETIQSSTIYHQHSPAKRVVRVYCEALTRDGEKIGTVIVHRDITKEYEVDVMKSEFVSTVSHELRTPLASVLGFTELMLNKELKPVRQKKYLTTIYQEARRLTALINDFLDVQRMESGKQTYEKKYEDVIPILQPIIEAYEVNHPQHVIHFEAKTSHTVVFGDKDKLSQVFNNLISNAIKYSPGGGNIFVTVFEEASSLKIAIKDEGLGIPADALDKLFTKFYRVDNSDRRKIGGTGLGLAIVKEIVKAHDGDVSVSSAPQEGSLFTVRFPLVTGITRSTKDIQPEPVQHQTGKFTVIIVEDDLSHASLLHTELEESNFHVKVFSTGEAALASIEANHPDVIVLDIMLGENVMDGWEFIKQVKAIEDLKTIPIFISSALDDKEKGKALGANEYLIKPYQPSKLSNIIFQTLLQKDRTGQIHIPSEES</sequence>
<dbReference type="CDD" id="cd17574">
    <property type="entry name" value="REC_OmpR"/>
    <property type="match status" value="1"/>
</dbReference>
<gene>
    <name evidence="19" type="ORF">AM1BK_15950</name>
</gene>
<dbReference type="Proteomes" id="UP000637074">
    <property type="component" value="Unassembled WGS sequence"/>
</dbReference>
<feature type="modified residue" description="4-aspartylphosphate" evidence="12">
    <location>
        <position position="699"/>
    </location>
</feature>
<accession>A0ABQ3N3B1</accession>
<dbReference type="CDD" id="cd00082">
    <property type="entry name" value="HisKA"/>
    <property type="match status" value="1"/>
</dbReference>
<dbReference type="InterPro" id="IPR013656">
    <property type="entry name" value="PAS_4"/>
</dbReference>
<dbReference type="InterPro" id="IPR011006">
    <property type="entry name" value="CheY-like_superfamily"/>
</dbReference>
<evidence type="ECO:0000256" key="11">
    <source>
        <dbReference type="ARBA" id="ARBA00023136"/>
    </source>
</evidence>
<evidence type="ECO:0000259" key="16">
    <source>
        <dbReference type="PROSITE" id="PS50110"/>
    </source>
</evidence>
<feature type="domain" description="Histidine kinase" evidence="15">
    <location>
        <begin position="413"/>
        <end position="628"/>
    </location>
</feature>
<organism evidence="19 20">
    <name type="scientific">Neobacillus kokaensis</name>
    <dbReference type="NCBI Taxonomy" id="2759023"/>
    <lineage>
        <taxon>Bacteria</taxon>
        <taxon>Bacillati</taxon>
        <taxon>Bacillota</taxon>
        <taxon>Bacilli</taxon>
        <taxon>Bacillales</taxon>
        <taxon>Bacillaceae</taxon>
        <taxon>Neobacillus</taxon>
    </lineage>
</organism>
<keyword evidence="7" id="KW-0547">Nucleotide-binding</keyword>
<dbReference type="PROSITE" id="PS50109">
    <property type="entry name" value="HIS_KIN"/>
    <property type="match status" value="1"/>
</dbReference>
<feature type="coiled-coil region" evidence="13">
    <location>
        <begin position="256"/>
        <end position="283"/>
    </location>
</feature>
<evidence type="ECO:0000313" key="20">
    <source>
        <dbReference type="Proteomes" id="UP000637074"/>
    </source>
</evidence>
<dbReference type="Gene3D" id="3.30.565.10">
    <property type="entry name" value="Histidine kinase-like ATPase, C-terminal domain"/>
    <property type="match status" value="1"/>
</dbReference>
<evidence type="ECO:0000313" key="19">
    <source>
        <dbReference type="EMBL" id="GHH98052.1"/>
    </source>
</evidence>
<evidence type="ECO:0000256" key="1">
    <source>
        <dbReference type="ARBA" id="ARBA00000085"/>
    </source>
</evidence>